<evidence type="ECO:0000313" key="1">
    <source>
        <dbReference type="EMBL" id="CAG8816435.1"/>
    </source>
</evidence>
<feature type="non-terminal residue" evidence="1">
    <location>
        <position position="1"/>
    </location>
</feature>
<gene>
    <name evidence="1" type="ORF">RPERSI_LOCUS24449</name>
</gene>
<protein>
    <submittedName>
        <fullName evidence="1">27418_t:CDS:1</fullName>
    </submittedName>
</protein>
<comment type="caution">
    <text evidence="1">The sequence shown here is derived from an EMBL/GenBank/DDBJ whole genome shotgun (WGS) entry which is preliminary data.</text>
</comment>
<proteinExistence type="predicted"/>
<sequence length="224" mass="25926">PQSVKFNYEALIAQWIEHLFAEQEAGGSIPPNFWLGKVSAKSQLSSSKNNQSPSDNSEIQQLKLQLNTVKNQLNNLTNDPQKNQLEDTITALENKVKNLINPDKSTIRQLKQEIKEIREKLENNDKPDRNPPPTGKTEIKLRYVGEADNEEVAFNNFFGKQNREDLRLFYISRNHPQIKELMSQGKLQFDRAFIARYGKVDHISPNNLMYTFNENNQELEIREA</sequence>
<accession>A0ACA9RY52</accession>
<dbReference type="Proteomes" id="UP000789920">
    <property type="component" value="Unassembled WGS sequence"/>
</dbReference>
<reference evidence="1" key="1">
    <citation type="submission" date="2021-06" db="EMBL/GenBank/DDBJ databases">
        <authorList>
            <person name="Kallberg Y."/>
            <person name="Tangrot J."/>
            <person name="Rosling A."/>
        </authorList>
    </citation>
    <scope>NUCLEOTIDE SEQUENCE</scope>
    <source>
        <strain evidence="1">MA461A</strain>
    </source>
</reference>
<organism evidence="1 2">
    <name type="scientific">Racocetra persica</name>
    <dbReference type="NCBI Taxonomy" id="160502"/>
    <lineage>
        <taxon>Eukaryota</taxon>
        <taxon>Fungi</taxon>
        <taxon>Fungi incertae sedis</taxon>
        <taxon>Mucoromycota</taxon>
        <taxon>Glomeromycotina</taxon>
        <taxon>Glomeromycetes</taxon>
        <taxon>Diversisporales</taxon>
        <taxon>Gigasporaceae</taxon>
        <taxon>Racocetra</taxon>
    </lineage>
</organism>
<keyword evidence="2" id="KW-1185">Reference proteome</keyword>
<dbReference type="EMBL" id="CAJVQC010078578">
    <property type="protein sequence ID" value="CAG8816435.1"/>
    <property type="molecule type" value="Genomic_DNA"/>
</dbReference>
<name>A0ACA9RY52_9GLOM</name>
<evidence type="ECO:0000313" key="2">
    <source>
        <dbReference type="Proteomes" id="UP000789920"/>
    </source>
</evidence>